<dbReference type="RefSeq" id="XP_018229335.1">
    <property type="nucleotide sequence ID" value="XM_018374383.1"/>
</dbReference>
<evidence type="ECO:0000313" key="3">
    <source>
        <dbReference type="EMBL" id="KTW29504.1"/>
    </source>
</evidence>
<protein>
    <recommendedName>
        <fullName evidence="2">WH2 domain-containing protein</fullName>
    </recommendedName>
</protein>
<dbReference type="Proteomes" id="UP000053447">
    <property type="component" value="Unassembled WGS sequence"/>
</dbReference>
<evidence type="ECO:0000313" key="4">
    <source>
        <dbReference type="Proteomes" id="UP000053447"/>
    </source>
</evidence>
<feature type="compositionally biased region" description="Polar residues" evidence="1">
    <location>
        <begin position="254"/>
        <end position="273"/>
    </location>
</feature>
<proteinExistence type="predicted"/>
<sequence length="347" mass="36793">MSTKGLKLVPPPLPPNKNTEAVSGTHDISALLVQIQKGKALKKTVTNDRSAPMIRKACSHEVSSKVVSTALGLNSSASNDSKQLSGAQKLSGLFADGIPKLKHREGGIDTGAVTSGNTGSSQKARISPMKKSSDTQIPHFSKTYSSGTSISKNNISFRSVSDLPETSYMKANSSVFTHSNHLPPPVPGTSSLPARKSNTSTPSVPPPPPPPTRNVSLPTSVLMTAQLPPPPPPPITTNKLNSRPPPPPPPPPSASVNVTRNPSFHSTLSTSIPQKPVSKPQRPYVFSDSTLYTGPGIKPSNVNILIDDSRWRFKSEDEFPIPRTFSGEQKIFKSGRQGGSTVPLNLG</sequence>
<organism evidence="3 4">
    <name type="scientific">Pneumocystis jirovecii (strain RU7)</name>
    <name type="common">Human pneumocystis pneumonia agent</name>
    <dbReference type="NCBI Taxonomy" id="1408657"/>
    <lineage>
        <taxon>Eukaryota</taxon>
        <taxon>Fungi</taxon>
        <taxon>Dikarya</taxon>
        <taxon>Ascomycota</taxon>
        <taxon>Taphrinomycotina</taxon>
        <taxon>Pneumocystomycetes</taxon>
        <taxon>Pneumocystaceae</taxon>
        <taxon>Pneumocystis</taxon>
    </lineage>
</organism>
<evidence type="ECO:0000256" key="1">
    <source>
        <dbReference type="SAM" id="MobiDB-lite"/>
    </source>
</evidence>
<name>A0A0W4ZMC7_PNEJ7</name>
<dbReference type="InterPro" id="IPR003124">
    <property type="entry name" value="WH2_dom"/>
</dbReference>
<feature type="region of interest" description="Disordered" evidence="1">
    <location>
        <begin position="176"/>
        <end position="281"/>
    </location>
</feature>
<gene>
    <name evidence="3" type="ORF">T551_02120</name>
</gene>
<reference evidence="4" key="1">
    <citation type="journal article" date="2016" name="Nat. Commun.">
        <title>Genome analysis of three Pneumocystis species reveals adaptation mechanisms to life exclusively in mammalian hosts.</title>
        <authorList>
            <person name="Ma L."/>
            <person name="Chen Z."/>
            <person name="Huang D.W."/>
            <person name="Kutty G."/>
            <person name="Ishihara M."/>
            <person name="Wang H."/>
            <person name="Abouelleil A."/>
            <person name="Bishop L."/>
            <person name="Davey E."/>
            <person name="Deng R."/>
            <person name="Deng X."/>
            <person name="Fan L."/>
            <person name="Fantoni G."/>
            <person name="Fitzgerald M."/>
            <person name="Gogineni E."/>
            <person name="Goldberg J.M."/>
            <person name="Handley G."/>
            <person name="Hu X."/>
            <person name="Huber C."/>
            <person name="Jiao X."/>
            <person name="Jones K."/>
            <person name="Levin J.Z."/>
            <person name="Liu Y."/>
            <person name="Macdonald P."/>
            <person name="Melnikov A."/>
            <person name="Raley C."/>
            <person name="Sassi M."/>
            <person name="Sherman B.T."/>
            <person name="Song X."/>
            <person name="Sykes S."/>
            <person name="Tran B."/>
            <person name="Walsh L."/>
            <person name="Xia Y."/>
            <person name="Yang J."/>
            <person name="Young S."/>
            <person name="Zeng Q."/>
            <person name="Zheng X."/>
            <person name="Stephens R."/>
            <person name="Nusbaum C."/>
            <person name="Birren B.W."/>
            <person name="Azadi P."/>
            <person name="Lempicki R.A."/>
            <person name="Cuomo C.A."/>
            <person name="Kovacs J.A."/>
        </authorList>
    </citation>
    <scope>NUCLEOTIDE SEQUENCE [LARGE SCALE GENOMIC DNA]</scope>
    <source>
        <strain evidence="4">RU7</strain>
    </source>
</reference>
<dbReference type="GO" id="GO:0003779">
    <property type="term" value="F:actin binding"/>
    <property type="evidence" value="ECO:0007669"/>
    <property type="project" value="InterPro"/>
</dbReference>
<dbReference type="Pfam" id="PF02205">
    <property type="entry name" value="WH2"/>
    <property type="match status" value="1"/>
</dbReference>
<feature type="compositionally biased region" description="Pro residues" evidence="1">
    <location>
        <begin position="243"/>
        <end position="253"/>
    </location>
</feature>
<feature type="region of interest" description="Disordered" evidence="1">
    <location>
        <begin position="326"/>
        <end position="347"/>
    </location>
</feature>
<dbReference type="VEuPathDB" id="FungiDB:T551_02120"/>
<dbReference type="STRING" id="1408657.A0A0W4ZMC7"/>
<dbReference type="GeneID" id="28940638"/>
<feature type="compositionally biased region" description="Polar residues" evidence="1">
    <location>
        <begin position="112"/>
        <end position="124"/>
    </location>
</feature>
<dbReference type="EMBL" id="LFWA01000009">
    <property type="protein sequence ID" value="KTW29504.1"/>
    <property type="molecule type" value="Genomic_DNA"/>
</dbReference>
<dbReference type="AlphaFoldDB" id="A0A0W4ZMC7"/>
<dbReference type="OrthoDB" id="2430277at2759"/>
<feature type="compositionally biased region" description="Polar residues" evidence="1">
    <location>
        <begin position="134"/>
        <end position="152"/>
    </location>
</feature>
<feature type="domain" description="WH2" evidence="2">
    <location>
        <begin position="27"/>
        <end position="44"/>
    </location>
</feature>
<keyword evidence="4" id="KW-1185">Reference proteome</keyword>
<feature type="region of interest" description="Disordered" evidence="1">
    <location>
        <begin position="104"/>
        <end position="152"/>
    </location>
</feature>
<accession>A0A0W4ZMC7</accession>
<feature type="compositionally biased region" description="Pro residues" evidence="1">
    <location>
        <begin position="203"/>
        <end position="212"/>
    </location>
</feature>
<dbReference type="PROSITE" id="PS51082">
    <property type="entry name" value="WH2"/>
    <property type="match status" value="1"/>
</dbReference>
<comment type="caution">
    <text evidence="3">The sequence shown here is derived from an EMBL/GenBank/DDBJ whole genome shotgun (WGS) entry which is preliminary data.</text>
</comment>
<feature type="region of interest" description="Disordered" evidence="1">
    <location>
        <begin position="1"/>
        <end position="22"/>
    </location>
</feature>
<evidence type="ECO:0000259" key="2">
    <source>
        <dbReference type="PROSITE" id="PS51082"/>
    </source>
</evidence>